<feature type="transmembrane region" description="Helical" evidence="11">
    <location>
        <begin position="737"/>
        <end position="761"/>
    </location>
</feature>
<dbReference type="InterPro" id="IPR006187">
    <property type="entry name" value="Claudin"/>
</dbReference>
<evidence type="ECO:0000256" key="2">
    <source>
        <dbReference type="ARBA" id="ARBA00004651"/>
    </source>
</evidence>
<dbReference type="OrthoDB" id="8925699at2759"/>
<dbReference type="GO" id="GO:0005923">
    <property type="term" value="C:bicellular tight junction"/>
    <property type="evidence" value="ECO:0007669"/>
    <property type="project" value="UniProtKB-SubCell"/>
</dbReference>
<feature type="transmembrane region" description="Helical" evidence="11">
    <location>
        <begin position="1371"/>
        <end position="1399"/>
    </location>
</feature>
<proteinExistence type="inferred from homology"/>
<feature type="transmembrane region" description="Helical" evidence="11">
    <location>
        <begin position="453"/>
        <end position="473"/>
    </location>
</feature>
<feature type="transmembrane region" description="Helical" evidence="11">
    <location>
        <begin position="284"/>
        <end position="306"/>
    </location>
</feature>
<dbReference type="PANTHER" id="PTHR12002">
    <property type="entry name" value="CLAUDIN"/>
    <property type="match status" value="1"/>
</dbReference>
<feature type="transmembrane region" description="Helical" evidence="11">
    <location>
        <begin position="1050"/>
        <end position="1076"/>
    </location>
</feature>
<feature type="compositionally biased region" description="Polar residues" evidence="10">
    <location>
        <begin position="41"/>
        <end position="50"/>
    </location>
</feature>
<keyword evidence="5" id="KW-1003">Cell membrane</keyword>
<feature type="transmembrane region" description="Helical" evidence="11">
    <location>
        <begin position="782"/>
        <end position="801"/>
    </location>
</feature>
<comment type="similarity">
    <text evidence="3">Belongs to the claudin family.</text>
</comment>
<feature type="transmembrane region" description="Helical" evidence="11">
    <location>
        <begin position="534"/>
        <end position="555"/>
    </location>
</feature>
<protein>
    <submittedName>
        <fullName evidence="12">(Atlantic silverside) hypothetical protein</fullName>
    </submittedName>
</protein>
<sequence>MLVGGLFFTTRCPDAQARGGQPGEDGQEEEEEGASHPLSRINRTAFTQSQYERRTGTPSLKRGSRRNPGQNKLLGYKCLLSACKSDAKAAFNVADSEVDGRPKPPVFGGKRKLGCKVHVPSVEAASFKDPHPEKKLTLISPHLWRDSTPLDLLLFDDRKKVLFLDMVAAGFQILGIALGIIGWVGTIVTCALPQWRVTAFIGQNIVTAQTTWEGIWMTCVVQSTGQMQCKVYDSMLNLPQDLQAARALTIVSILVGIVSILLAVAGGKCTNCIDDESAKAKVCVAAGVMFLIAGVLCLVPVCWTAHATIREFYDPMLVSSQKNELGAALFIGWGSAALLIIGGGLLCANCPPKDAYSAKYTAPRSTAPKDYELKMVSQGVQVTGMLLAVVGWFLVIIVCALPMWKVSAFIGANIITAQTIWQGMWMNCVVQSTGQMQCKVYDSLLALPQDLQAARAMVVISILTGVFGVVLSIAGGKCTNCIEDERSKAKACIASGVSFIVSGVLCLIPVSWSANTIVTNFYNPLMAASQRYEIGAALYVGWAAAALLLIGGGLLRPPPPGNTSRTVPPILDPQSRSDKKEKKERFAISLLDGPPPPPPQSATDNRRERQPTQSRQSPVAMGKIGKEVAGMVLSFVGLVLAAVTCGVPMWRVTSYIGANIVTGQIVWDGLWMNCVMQSTGQMQCKLNESVMRLSQDLQAARALVIICLVVGLIGFMITFIGAKCTSCLEKDSSKANVVIIGGCLVILAAVLVLIPVCWSAAITIADFQNPLTIETQRREIGASIYIGWASAAFLLIGGIILTTSCPPQSTTYPGYPPGPMYPYQPANPATYGPVYAPPSSGPYTASGSYMLGFCLAVIGFLGTIIVCALPMWKVTAFIGANIVTAQIIWEGLWMNCVMQSTGQMQCKIYDSLLALPQDLQAARALVVVAIIVAAFGVILGVAGGKCTNFIEKEHTKAKVAIAAGVVFLCAGVLVLVPVCWSANTIIRDFYNPLMTNAQRRELGAALYVGWGTAGLLILGGALLCSSCPPKEGPEYPVKYGGARSMASSRAYTAMASMGAQMLGSVLALLGWVGTIITCALPQWRVTAFIGNNIVTSQTVWEGVWMSCVVQSTGQMQCKVYDSMLALGSDLQGARALTVVSIVTGLAGLLLAFAGGKCTNFIADERAKARASVGAGVVLVVSGLLCLVPVSWTASIIVRDFYNPLLVDAQRREMGASLYIGWGAAGLLLLGGGLALHQLPPQGGRPQPLGEVPPEQVREEEQRGVQQELGFVLSMAGVAGTVLICALPMWKVTAFVGARLVVMQVFWEGLWMTCVSEYTGQMQCKLYDALLDLAPDLQAARGLVCVSLVLGVLAFLLFLLGARCTNCLGPPAVKAGLVAASGAAFGLAALAALTAVAWTAHAVVAEFHDPRVPEALKRELGAALYVGFVACGLLLAGGVLLCVSGPRRGARFPHAGYTPPTGAPSRSHALRNYERLQLLLQPLGLLGGQHQAQPHVGPLDLHGLLQLPDHLQSLGIPNGTPTQKNPPCSHL</sequence>
<evidence type="ECO:0000256" key="5">
    <source>
        <dbReference type="ARBA" id="ARBA00022475"/>
    </source>
</evidence>
<dbReference type="Proteomes" id="UP000677803">
    <property type="component" value="Unassembled WGS sequence"/>
</dbReference>
<feature type="transmembrane region" description="Helical" evidence="11">
    <location>
        <begin position="921"/>
        <end position="941"/>
    </location>
</feature>
<feature type="transmembrane region" description="Helical" evidence="11">
    <location>
        <begin position="697"/>
        <end position="717"/>
    </location>
</feature>
<keyword evidence="8 11" id="KW-1133">Transmembrane helix</keyword>
<feature type="compositionally biased region" description="Basic and acidic residues" evidence="10">
    <location>
        <begin position="575"/>
        <end position="586"/>
    </location>
</feature>
<keyword evidence="13" id="KW-1185">Reference proteome</keyword>
<feature type="region of interest" description="Disordered" evidence="10">
    <location>
        <begin position="8"/>
        <end position="68"/>
    </location>
</feature>
<feature type="transmembrane region" description="Helical" evidence="11">
    <location>
        <begin position="244"/>
        <end position="264"/>
    </location>
</feature>
<evidence type="ECO:0000256" key="1">
    <source>
        <dbReference type="ARBA" id="ARBA00004435"/>
    </source>
</evidence>
<dbReference type="FunFam" id="1.20.140.150:FF:000001">
    <property type="entry name" value="Claudin"/>
    <property type="match status" value="6"/>
</dbReference>
<evidence type="ECO:0000256" key="10">
    <source>
        <dbReference type="SAM" id="MobiDB-lite"/>
    </source>
</evidence>
<gene>
    <name evidence="12" type="ORF">MMEN_LOCUS18913</name>
</gene>
<name>A0A8S4BRC7_9TELE</name>
<feature type="transmembrane region" description="Helical" evidence="11">
    <location>
        <begin position="1338"/>
        <end position="1359"/>
    </location>
</feature>
<dbReference type="GO" id="GO:0005198">
    <property type="term" value="F:structural molecule activity"/>
    <property type="evidence" value="ECO:0007669"/>
    <property type="project" value="InterPro"/>
</dbReference>
<feature type="transmembrane region" description="Helical" evidence="11">
    <location>
        <begin position="1217"/>
        <end position="1235"/>
    </location>
</feature>
<feature type="transmembrane region" description="Helical" evidence="11">
    <location>
        <begin position="1133"/>
        <end position="1153"/>
    </location>
</feature>
<evidence type="ECO:0000256" key="11">
    <source>
        <dbReference type="SAM" id="Phobius"/>
    </source>
</evidence>
<evidence type="ECO:0000256" key="7">
    <source>
        <dbReference type="ARBA" id="ARBA00022949"/>
    </source>
</evidence>
<feature type="transmembrane region" description="Helical" evidence="11">
    <location>
        <begin position="382"/>
        <end position="404"/>
    </location>
</feature>
<feature type="transmembrane region" description="Helical" evidence="11">
    <location>
        <begin position="493"/>
        <end position="514"/>
    </location>
</feature>
<feature type="transmembrane region" description="Helical" evidence="11">
    <location>
        <begin position="656"/>
        <end position="676"/>
    </location>
</feature>
<reference evidence="12" key="1">
    <citation type="submission" date="2021-05" db="EMBL/GenBank/DDBJ databases">
        <authorList>
            <person name="Tigano A."/>
        </authorList>
    </citation>
    <scope>NUCLEOTIDE SEQUENCE</scope>
</reference>
<feature type="region of interest" description="Disordered" evidence="10">
    <location>
        <begin position="1511"/>
        <end position="1530"/>
    </location>
</feature>
<dbReference type="PROSITE" id="PS01346">
    <property type="entry name" value="CLAUDIN"/>
    <property type="match status" value="3"/>
</dbReference>
<evidence type="ECO:0000313" key="13">
    <source>
        <dbReference type="Proteomes" id="UP000677803"/>
    </source>
</evidence>
<feature type="transmembrane region" description="Helical" evidence="11">
    <location>
        <begin position="1419"/>
        <end position="1442"/>
    </location>
</feature>
<accession>A0A8S4BRC7</accession>
<keyword evidence="7" id="KW-0965">Cell junction</keyword>
<feature type="transmembrane region" description="Helical" evidence="11">
    <location>
        <begin position="162"/>
        <end position="185"/>
    </location>
</feature>
<organism evidence="12 13">
    <name type="scientific">Menidia menidia</name>
    <name type="common">Atlantic silverside</name>
    <dbReference type="NCBI Taxonomy" id="238744"/>
    <lineage>
        <taxon>Eukaryota</taxon>
        <taxon>Metazoa</taxon>
        <taxon>Chordata</taxon>
        <taxon>Craniata</taxon>
        <taxon>Vertebrata</taxon>
        <taxon>Euteleostomi</taxon>
        <taxon>Actinopterygii</taxon>
        <taxon>Neopterygii</taxon>
        <taxon>Teleostei</taxon>
        <taxon>Neoteleostei</taxon>
        <taxon>Acanthomorphata</taxon>
        <taxon>Ovalentaria</taxon>
        <taxon>Atherinomorphae</taxon>
        <taxon>Atheriniformes</taxon>
        <taxon>Atherinopsidae</taxon>
        <taxon>Menidiinae</taxon>
        <taxon>Menidia</taxon>
    </lineage>
</organism>
<comment type="caution">
    <text evidence="12">The sequence shown here is derived from an EMBL/GenBank/DDBJ whole genome shotgun (WGS) entry which is preliminary data.</text>
</comment>
<evidence type="ECO:0000256" key="8">
    <source>
        <dbReference type="ARBA" id="ARBA00022989"/>
    </source>
</evidence>
<feature type="transmembrane region" description="Helical" evidence="11">
    <location>
        <begin position="849"/>
        <end position="869"/>
    </location>
</feature>
<dbReference type="InterPro" id="IPR017974">
    <property type="entry name" value="Claudin_CS"/>
</dbReference>
<keyword evidence="9 11" id="KW-0472">Membrane</keyword>
<feature type="transmembrane region" description="Helical" evidence="11">
    <location>
        <begin position="628"/>
        <end position="650"/>
    </location>
</feature>
<feature type="transmembrane region" description="Helical" evidence="11">
    <location>
        <begin position="1006"/>
        <end position="1029"/>
    </location>
</feature>
<dbReference type="GO" id="GO:0005886">
    <property type="term" value="C:plasma membrane"/>
    <property type="evidence" value="ECO:0007669"/>
    <property type="project" value="UniProtKB-SubCell"/>
</dbReference>
<feature type="transmembrane region" description="Helical" evidence="11">
    <location>
        <begin position="326"/>
        <end position="348"/>
    </location>
</feature>
<feature type="transmembrane region" description="Helical" evidence="11">
    <location>
        <begin position="1268"/>
        <end position="1289"/>
    </location>
</feature>
<evidence type="ECO:0000256" key="4">
    <source>
        <dbReference type="ARBA" id="ARBA00022427"/>
    </source>
</evidence>
<feature type="region of interest" description="Disordered" evidence="10">
    <location>
        <begin position="561"/>
        <end position="620"/>
    </location>
</feature>
<comment type="subcellular location">
    <subcellularLocation>
        <location evidence="1">Cell junction</location>
        <location evidence="1">Tight junction</location>
    </subcellularLocation>
    <subcellularLocation>
        <location evidence="2">Cell membrane</location>
        <topology evidence="2">Multi-pass membrane protein</topology>
    </subcellularLocation>
</comment>
<evidence type="ECO:0000256" key="6">
    <source>
        <dbReference type="ARBA" id="ARBA00022692"/>
    </source>
</evidence>
<feature type="transmembrane region" description="Helical" evidence="11">
    <location>
        <begin position="876"/>
        <end position="894"/>
    </location>
</feature>
<dbReference type="Pfam" id="PF00822">
    <property type="entry name" value="PMP22_Claudin"/>
    <property type="match status" value="6"/>
</dbReference>
<dbReference type="Gene3D" id="1.20.140.150">
    <property type="match status" value="6"/>
</dbReference>
<feature type="transmembrane region" description="Helical" evidence="11">
    <location>
        <begin position="1174"/>
        <end position="1197"/>
    </location>
</feature>
<feature type="transmembrane region" description="Helical" evidence="11">
    <location>
        <begin position="961"/>
        <end position="986"/>
    </location>
</feature>
<evidence type="ECO:0000256" key="9">
    <source>
        <dbReference type="ARBA" id="ARBA00023136"/>
    </source>
</evidence>
<dbReference type="EMBL" id="CAJRST010037777">
    <property type="protein sequence ID" value="CAG6008340.1"/>
    <property type="molecule type" value="Genomic_DNA"/>
</dbReference>
<evidence type="ECO:0000256" key="3">
    <source>
        <dbReference type="ARBA" id="ARBA00008295"/>
    </source>
</evidence>
<dbReference type="PRINTS" id="PR01077">
    <property type="entry name" value="CLAUDIN"/>
</dbReference>
<dbReference type="InterPro" id="IPR004031">
    <property type="entry name" value="PMP22/EMP/MP20/Claudin"/>
</dbReference>
<evidence type="ECO:0000313" key="12">
    <source>
        <dbReference type="EMBL" id="CAG6008340.1"/>
    </source>
</evidence>
<keyword evidence="6 11" id="KW-0812">Transmembrane</keyword>
<keyword evidence="4" id="KW-0796">Tight junction</keyword>
<feature type="compositionally biased region" description="Polar residues" evidence="10">
    <location>
        <begin position="1518"/>
        <end position="1530"/>
    </location>
</feature>